<feature type="region of interest" description="Disordered" evidence="1">
    <location>
        <begin position="1"/>
        <end position="72"/>
    </location>
</feature>
<reference evidence="2" key="1">
    <citation type="submission" date="2020-06" db="EMBL/GenBank/DDBJ databases">
        <authorList>
            <person name="Li T."/>
            <person name="Hu X."/>
            <person name="Zhang T."/>
            <person name="Song X."/>
            <person name="Zhang H."/>
            <person name="Dai N."/>
            <person name="Sheng W."/>
            <person name="Hou X."/>
            <person name="Wei L."/>
        </authorList>
    </citation>
    <scope>NUCLEOTIDE SEQUENCE</scope>
    <source>
        <strain evidence="2">G02</strain>
        <tissue evidence="2">Leaf</tissue>
    </source>
</reference>
<dbReference type="EMBL" id="JACGWJ010000005">
    <property type="protein sequence ID" value="KAL0419066.1"/>
    <property type="molecule type" value="Genomic_DNA"/>
</dbReference>
<proteinExistence type="predicted"/>
<reference evidence="2" key="2">
    <citation type="journal article" date="2024" name="Plant">
        <title>Genomic evolution and insights into agronomic trait innovations of Sesamum species.</title>
        <authorList>
            <person name="Miao H."/>
            <person name="Wang L."/>
            <person name="Qu L."/>
            <person name="Liu H."/>
            <person name="Sun Y."/>
            <person name="Le M."/>
            <person name="Wang Q."/>
            <person name="Wei S."/>
            <person name="Zheng Y."/>
            <person name="Lin W."/>
            <person name="Duan Y."/>
            <person name="Cao H."/>
            <person name="Xiong S."/>
            <person name="Wang X."/>
            <person name="Wei L."/>
            <person name="Li C."/>
            <person name="Ma Q."/>
            <person name="Ju M."/>
            <person name="Zhao R."/>
            <person name="Li G."/>
            <person name="Mu C."/>
            <person name="Tian Q."/>
            <person name="Mei H."/>
            <person name="Zhang T."/>
            <person name="Gao T."/>
            <person name="Zhang H."/>
        </authorList>
    </citation>
    <scope>NUCLEOTIDE SEQUENCE</scope>
    <source>
        <strain evidence="2">G02</strain>
    </source>
</reference>
<feature type="compositionally biased region" description="Basic and acidic residues" evidence="1">
    <location>
        <begin position="1"/>
        <end position="24"/>
    </location>
</feature>
<name>A0AAW2UUR6_SESRA</name>
<organism evidence="2">
    <name type="scientific">Sesamum radiatum</name>
    <name type="common">Black benniseed</name>
    <dbReference type="NCBI Taxonomy" id="300843"/>
    <lineage>
        <taxon>Eukaryota</taxon>
        <taxon>Viridiplantae</taxon>
        <taxon>Streptophyta</taxon>
        <taxon>Embryophyta</taxon>
        <taxon>Tracheophyta</taxon>
        <taxon>Spermatophyta</taxon>
        <taxon>Magnoliopsida</taxon>
        <taxon>eudicotyledons</taxon>
        <taxon>Gunneridae</taxon>
        <taxon>Pentapetalae</taxon>
        <taxon>asterids</taxon>
        <taxon>lamiids</taxon>
        <taxon>Lamiales</taxon>
        <taxon>Pedaliaceae</taxon>
        <taxon>Sesamum</taxon>
    </lineage>
</organism>
<accession>A0AAW2UUR6</accession>
<evidence type="ECO:0000313" key="2">
    <source>
        <dbReference type="EMBL" id="KAL0419066.1"/>
    </source>
</evidence>
<feature type="compositionally biased region" description="Basic and acidic residues" evidence="1">
    <location>
        <begin position="62"/>
        <end position="72"/>
    </location>
</feature>
<comment type="caution">
    <text evidence="2">The sequence shown here is derived from an EMBL/GenBank/DDBJ whole genome shotgun (WGS) entry which is preliminary data.</text>
</comment>
<gene>
    <name evidence="2" type="ORF">Sradi_1320100</name>
</gene>
<dbReference type="AlphaFoldDB" id="A0AAW2UUR6"/>
<protein>
    <submittedName>
        <fullName evidence="2">Uncharacterized protein</fullName>
    </submittedName>
</protein>
<sequence length="114" mass="13280">MEDAQAAKKESRGEKRKEAKEENPNRGSGQEFPLPIESEHSIHSTQALMAVEGKGRLAQPKSWKDGPHRPKSDKFYHFHNNYSHTTEECQHLKNEIEKLIQNEYLQEHVCWEKA</sequence>
<evidence type="ECO:0000256" key="1">
    <source>
        <dbReference type="SAM" id="MobiDB-lite"/>
    </source>
</evidence>